<evidence type="ECO:0000313" key="2">
    <source>
        <dbReference type="Proteomes" id="UP000535937"/>
    </source>
</evidence>
<evidence type="ECO:0000313" key="1">
    <source>
        <dbReference type="EMBL" id="MBB3063368.1"/>
    </source>
</evidence>
<keyword evidence="2" id="KW-1185">Reference proteome</keyword>
<dbReference type="RefSeq" id="WP_183463479.1">
    <property type="nucleotide sequence ID" value="NZ_JACHWZ010000029.1"/>
</dbReference>
<name>A0A7W4WGQ6_9GAMM</name>
<protein>
    <submittedName>
        <fullName evidence="1">Uncharacterized protein</fullName>
    </submittedName>
</protein>
<comment type="caution">
    <text evidence="1">The sequence shown here is derived from an EMBL/GenBank/DDBJ whole genome shotgun (WGS) entry which is preliminary data.</text>
</comment>
<gene>
    <name evidence="1" type="ORF">FHS09_004226</name>
</gene>
<sequence length="301" mass="33495">MKIAIGQGLMILGLMLAGPALGSELLWDNGAPNGSGGLNSQYETVLDDFYVPGGGWFISGAETVGIFLNPGRVVTTVDVTIWGHDYDTGKPNGSDTVNLNVTNFTATPTGELWYGYEKIEIAVEFDLTFLKGQEYYWIEFDVSDQYGERIIFLDRAPVAYQPAHARSNPYPFSLEYKDLSYSLHGTKVVVLNLPGANDFTFKGFDQGREAHTIFIPSQLGIFQRGIYQMQLIDRQPQLFRFDRDGRSRIDFPLQKRSADPDAQPFSTPLGDDMCKDAPDLIHGFCQSFVACAAYELFCPGF</sequence>
<organism evidence="1 2">
    <name type="scientific">Microbulbifer rhizosphaerae</name>
    <dbReference type="NCBI Taxonomy" id="1562603"/>
    <lineage>
        <taxon>Bacteria</taxon>
        <taxon>Pseudomonadati</taxon>
        <taxon>Pseudomonadota</taxon>
        <taxon>Gammaproteobacteria</taxon>
        <taxon>Cellvibrionales</taxon>
        <taxon>Microbulbiferaceae</taxon>
        <taxon>Microbulbifer</taxon>
    </lineage>
</organism>
<dbReference type="Proteomes" id="UP000535937">
    <property type="component" value="Unassembled WGS sequence"/>
</dbReference>
<proteinExistence type="predicted"/>
<dbReference type="EMBL" id="JACHWZ010000029">
    <property type="protein sequence ID" value="MBB3063368.1"/>
    <property type="molecule type" value="Genomic_DNA"/>
</dbReference>
<accession>A0A7W4WGQ6</accession>
<dbReference type="AlphaFoldDB" id="A0A7W4WGQ6"/>
<reference evidence="1 2" key="1">
    <citation type="submission" date="2020-08" db="EMBL/GenBank/DDBJ databases">
        <title>Genomic Encyclopedia of Type Strains, Phase III (KMG-III): the genomes of soil and plant-associated and newly described type strains.</title>
        <authorList>
            <person name="Whitman W."/>
        </authorList>
    </citation>
    <scope>NUCLEOTIDE SEQUENCE [LARGE SCALE GENOMIC DNA]</scope>
    <source>
        <strain evidence="1 2">CECT 8799</strain>
    </source>
</reference>